<evidence type="ECO:0000259" key="10">
    <source>
        <dbReference type="PROSITE" id="PS51198"/>
    </source>
</evidence>
<dbReference type="EC" id="5.6.2.4" evidence="7"/>
<protein>
    <recommendedName>
        <fullName evidence="7">DNA 3'-5' helicase</fullName>
        <ecNumber evidence="7">5.6.2.4</ecNumber>
    </recommendedName>
</protein>
<sequence>MSFKLDDKRKSILKEEKDILIIGGPGSGKTTISLLKAFTYIEKHSINRGQQVLFLSFSRNAKARIIESAEKFDKYKNLRLRLNVQTFHGFFLEIVKSHGYLLGAKKKISIVPPHDEAVRRIGRNEDDPDWLDELQINFIKEGELIFDDFAPKALEILTRSTRILELYAKKFPLIIVDEAQDTDALQWGIIQCFVQRTQLLILADLQQQIYDYRAVVNTERLNEIKEKLNPIEFNLETDNYRSPNKEILLFAQDMFNKKKLDGSYKGVQSFKYSPRNNDALVVLRRAIGIIYRESLKETSKKPESIAILCTTNVGVKSVSRLLRDVNIPHKYQFDQVATNISSRLIACLLEPVLDDTQHLLFCLFIVKEFFSSKGNLKEVAKFEKWIDSIKEDKKVAGTFVPAIKKVIDTVKNQKFSGSPGKDWRFVQSTFKNCGNKGLAEIAKHSENLVAFNRGKNIMAGLTKSWDANGLYIDARGILQNALVETQISNTTPKQSGISLMNMHQSKGKEFDAVILFEHPYTCSFELRGDSQDLFKIRKLLFVACTRAKEHLIILTQFGSNPSVLR</sequence>
<evidence type="ECO:0000256" key="4">
    <source>
        <dbReference type="ARBA" id="ARBA00022840"/>
    </source>
</evidence>
<feature type="binding site" evidence="9">
    <location>
        <begin position="23"/>
        <end position="30"/>
    </location>
    <ligand>
        <name>ATP</name>
        <dbReference type="ChEBI" id="CHEBI:30616"/>
    </ligand>
</feature>
<keyword evidence="1 9" id="KW-0547">Nucleotide-binding</keyword>
<keyword evidence="12" id="KW-1185">Reference proteome</keyword>
<dbReference type="PANTHER" id="PTHR11070:SF17">
    <property type="entry name" value="DNA HELICASE IV"/>
    <property type="match status" value="1"/>
</dbReference>
<evidence type="ECO:0000256" key="1">
    <source>
        <dbReference type="ARBA" id="ARBA00022741"/>
    </source>
</evidence>
<comment type="catalytic activity">
    <reaction evidence="6">
        <text>Couples ATP hydrolysis with the unwinding of duplex DNA by translocating in the 3'-5' direction.</text>
        <dbReference type="EC" id="5.6.2.4"/>
    </reaction>
</comment>
<dbReference type="InterPro" id="IPR027417">
    <property type="entry name" value="P-loop_NTPase"/>
</dbReference>
<dbReference type="InterPro" id="IPR000212">
    <property type="entry name" value="DNA_helicase_UvrD/REP"/>
</dbReference>
<evidence type="ECO:0000256" key="2">
    <source>
        <dbReference type="ARBA" id="ARBA00022801"/>
    </source>
</evidence>
<evidence type="ECO:0000256" key="6">
    <source>
        <dbReference type="ARBA" id="ARBA00034617"/>
    </source>
</evidence>
<dbReference type="Pfam" id="PF13361">
    <property type="entry name" value="UvrD_C"/>
    <property type="match status" value="1"/>
</dbReference>
<feature type="domain" description="UvrD-like helicase ATP-binding" evidence="10">
    <location>
        <begin position="2"/>
        <end position="243"/>
    </location>
</feature>
<gene>
    <name evidence="11" type="ORF">ACFOUT_03150</name>
</gene>
<evidence type="ECO:0000313" key="11">
    <source>
        <dbReference type="EMBL" id="MFC4094853.1"/>
    </source>
</evidence>
<evidence type="ECO:0000313" key="12">
    <source>
        <dbReference type="Proteomes" id="UP001595814"/>
    </source>
</evidence>
<comment type="catalytic activity">
    <reaction evidence="8">
        <text>ATP + H2O = ADP + phosphate + H(+)</text>
        <dbReference type="Rhea" id="RHEA:13065"/>
        <dbReference type="ChEBI" id="CHEBI:15377"/>
        <dbReference type="ChEBI" id="CHEBI:15378"/>
        <dbReference type="ChEBI" id="CHEBI:30616"/>
        <dbReference type="ChEBI" id="CHEBI:43474"/>
        <dbReference type="ChEBI" id="CHEBI:456216"/>
        <dbReference type="EC" id="5.6.2.4"/>
    </reaction>
</comment>
<dbReference type="PROSITE" id="PS51198">
    <property type="entry name" value="UVRD_HELICASE_ATP_BIND"/>
    <property type="match status" value="1"/>
</dbReference>
<name>A0ABV8JQT0_9FLAO</name>
<dbReference type="PANTHER" id="PTHR11070">
    <property type="entry name" value="UVRD / RECB / PCRA DNA HELICASE FAMILY MEMBER"/>
    <property type="match status" value="1"/>
</dbReference>
<dbReference type="Gene3D" id="1.10.486.10">
    <property type="entry name" value="PCRA, domain 4"/>
    <property type="match status" value="1"/>
</dbReference>
<evidence type="ECO:0000256" key="5">
    <source>
        <dbReference type="ARBA" id="ARBA00023235"/>
    </source>
</evidence>
<keyword evidence="4 9" id="KW-0067">ATP-binding</keyword>
<proteinExistence type="predicted"/>
<dbReference type="Pfam" id="PF00580">
    <property type="entry name" value="UvrD-helicase"/>
    <property type="match status" value="2"/>
</dbReference>
<organism evidence="11 12">
    <name type="scientific">Euzebyella saccharophila</name>
    <dbReference type="NCBI Taxonomy" id="679664"/>
    <lineage>
        <taxon>Bacteria</taxon>
        <taxon>Pseudomonadati</taxon>
        <taxon>Bacteroidota</taxon>
        <taxon>Flavobacteriia</taxon>
        <taxon>Flavobacteriales</taxon>
        <taxon>Flavobacteriaceae</taxon>
        <taxon>Euzebyella</taxon>
    </lineage>
</organism>
<dbReference type="RefSeq" id="WP_192462229.1">
    <property type="nucleotide sequence ID" value="NZ_JACYFJ010000003.1"/>
</dbReference>
<reference evidence="12" key="1">
    <citation type="journal article" date="2019" name="Int. J. Syst. Evol. Microbiol.">
        <title>The Global Catalogue of Microorganisms (GCM) 10K type strain sequencing project: providing services to taxonomists for standard genome sequencing and annotation.</title>
        <authorList>
            <consortium name="The Broad Institute Genomics Platform"/>
            <consortium name="The Broad Institute Genome Sequencing Center for Infectious Disease"/>
            <person name="Wu L."/>
            <person name="Ma J."/>
        </authorList>
    </citation>
    <scope>NUCLEOTIDE SEQUENCE [LARGE SCALE GENOMIC DNA]</scope>
    <source>
        <strain evidence="12">CECT 7477</strain>
    </source>
</reference>
<dbReference type="Gene3D" id="3.40.50.300">
    <property type="entry name" value="P-loop containing nucleotide triphosphate hydrolases"/>
    <property type="match status" value="2"/>
</dbReference>
<keyword evidence="3 9" id="KW-0347">Helicase</keyword>
<keyword evidence="5" id="KW-0413">Isomerase</keyword>
<dbReference type="Proteomes" id="UP001595814">
    <property type="component" value="Unassembled WGS sequence"/>
</dbReference>
<evidence type="ECO:0000256" key="9">
    <source>
        <dbReference type="PROSITE-ProRule" id="PRU00560"/>
    </source>
</evidence>
<dbReference type="SUPFAM" id="SSF52540">
    <property type="entry name" value="P-loop containing nucleoside triphosphate hydrolases"/>
    <property type="match status" value="1"/>
</dbReference>
<keyword evidence="2 9" id="KW-0378">Hydrolase</keyword>
<evidence type="ECO:0000256" key="8">
    <source>
        <dbReference type="ARBA" id="ARBA00048988"/>
    </source>
</evidence>
<comment type="caution">
    <text evidence="11">The sequence shown here is derived from an EMBL/GenBank/DDBJ whole genome shotgun (WGS) entry which is preliminary data.</text>
</comment>
<dbReference type="InterPro" id="IPR014016">
    <property type="entry name" value="UvrD-like_ATP-bd"/>
</dbReference>
<evidence type="ECO:0000256" key="7">
    <source>
        <dbReference type="ARBA" id="ARBA00034808"/>
    </source>
</evidence>
<dbReference type="EMBL" id="JBHSAW010000003">
    <property type="protein sequence ID" value="MFC4094853.1"/>
    <property type="molecule type" value="Genomic_DNA"/>
</dbReference>
<evidence type="ECO:0000256" key="3">
    <source>
        <dbReference type="ARBA" id="ARBA00022806"/>
    </source>
</evidence>
<dbReference type="InterPro" id="IPR014017">
    <property type="entry name" value="DNA_helicase_UvrD-like_C"/>
</dbReference>
<accession>A0ABV8JQT0</accession>